<organism evidence="2 3">
    <name type="scientific">Sinocyclocheilus rhinocerous</name>
    <dbReference type="NCBI Taxonomy" id="307959"/>
    <lineage>
        <taxon>Eukaryota</taxon>
        <taxon>Metazoa</taxon>
        <taxon>Chordata</taxon>
        <taxon>Craniata</taxon>
        <taxon>Vertebrata</taxon>
        <taxon>Euteleostomi</taxon>
        <taxon>Actinopterygii</taxon>
        <taxon>Neopterygii</taxon>
        <taxon>Teleostei</taxon>
        <taxon>Ostariophysi</taxon>
        <taxon>Cypriniformes</taxon>
        <taxon>Cyprinidae</taxon>
        <taxon>Cyprininae</taxon>
        <taxon>Sinocyclocheilus</taxon>
    </lineage>
</organism>
<proteinExistence type="predicted"/>
<reference evidence="2" key="1">
    <citation type="submission" date="2025-08" db="UniProtKB">
        <authorList>
            <consortium name="Ensembl"/>
        </authorList>
    </citation>
    <scope>IDENTIFICATION</scope>
</reference>
<dbReference type="Proteomes" id="UP000472270">
    <property type="component" value="Unassembled WGS sequence"/>
</dbReference>
<keyword evidence="1" id="KW-0812">Transmembrane</keyword>
<evidence type="ECO:0000313" key="3">
    <source>
        <dbReference type="Proteomes" id="UP000472270"/>
    </source>
</evidence>
<accession>A0A673FR89</accession>
<reference evidence="2" key="2">
    <citation type="submission" date="2025-09" db="UniProtKB">
        <authorList>
            <consortium name="Ensembl"/>
        </authorList>
    </citation>
    <scope>IDENTIFICATION</scope>
</reference>
<keyword evidence="3" id="KW-1185">Reference proteome</keyword>
<dbReference type="AlphaFoldDB" id="A0A673FR89"/>
<name>A0A673FR89_9TELE</name>
<keyword evidence="1" id="KW-1133">Transmembrane helix</keyword>
<evidence type="ECO:0000256" key="1">
    <source>
        <dbReference type="SAM" id="Phobius"/>
    </source>
</evidence>
<protein>
    <submittedName>
        <fullName evidence="2">Uncharacterized protein</fullName>
    </submittedName>
</protein>
<feature type="transmembrane region" description="Helical" evidence="1">
    <location>
        <begin position="20"/>
        <end position="42"/>
    </location>
</feature>
<evidence type="ECO:0000313" key="2">
    <source>
        <dbReference type="Ensembl" id="ENSSRHP00000002371.1"/>
    </source>
</evidence>
<dbReference type="Ensembl" id="ENSSRHT00000002470.1">
    <property type="protein sequence ID" value="ENSSRHP00000002371.1"/>
    <property type="gene ID" value="ENSSRHG00000001680.1"/>
</dbReference>
<sequence length="93" mass="10388">MMARFGAMVAPMVLLLGEDFPWLPGFIYGGAPILSGIFAFFLPETLAQPLDDHCHTEENFRVNMMKTTKGYEGVSLNLNDKWCGVSTYFSDCN</sequence>
<keyword evidence="1" id="KW-0472">Membrane</keyword>